<feature type="domain" description="AP2/ERF" evidence="8">
    <location>
        <begin position="2101"/>
        <end position="2152"/>
    </location>
</feature>
<dbReference type="InterPro" id="IPR028078">
    <property type="entry name" value="ACDC"/>
</dbReference>
<feature type="compositionally biased region" description="Low complexity" evidence="7">
    <location>
        <begin position="447"/>
        <end position="469"/>
    </location>
</feature>
<dbReference type="VEuPathDB" id="PlasmoDB:PmUG01_14073400"/>
<feature type="region of interest" description="Disordered" evidence="7">
    <location>
        <begin position="1808"/>
        <end position="1845"/>
    </location>
</feature>
<sequence>MNYEMNAKEKLSKNEKIKKKRDGYNTNSNNQTKNGCYEEKGNLYFPEYYEQRNNGYNNSTYDLINVLNKNGMHDDGQNNSDRRSTTLNDECDYDGDLRGSHDTVHSSSIYGNKTQVENYDSSSKYNEINFSNNVNQSLIRLFNINAGAKLEQSKYKGNSSSSSSSYSNNGNNGNNNKSNSSVHNSSSNNSNSSSSNNSNSSSSNNSNSSSSNNMNGKTFHSKMVPSNTHSSVSEINIIDEEKCEIKMDTKFIGRYIQNEQGKENNCEVSHYGSDKSNFTDKVDSMYQEHSAAYQHKQNNRVNDYMDRKNAPENNDAFNKILTSRKKKIYSKDKQNSESNVVKYNNKDYIDKMLHNINKINTNNNNFVNVANTDIHMISEEDNIFKNDIAKKVLNNKNYLQTLNKNVENNDKSSAEQYNKCINVNHLKNGINDVFSELKCVNNDSTVSRGRSNARSSTSTSGSSNNTSNRVDQKEEFCGQNNGMSARDNCGNRGNSSNLNIQNKKLINDRDSKKIPGLRTSSDHVMKDQERYTDKAYNLMDTDSCNFALNNNNVSLNDRCKKIMIKSSCSLSSSSSSNIRENMLKTSEHIKMKSSLSGYDYCNYTVNNCSNRKNAVVNSHKVLSGEHSENTCEVRSSNNKMCILNNKKAFKSKKDKKMNNSSNSNTSSNTCSNISRNCSSKNNEDVYVTEDNGYYDKQKLCKVKYNTANSVGHTKCANEAIDDPSSCNSSLMKRTNRDQNNSMSSKYSTSDVYENKYGINDSKNVKKSLDIICGSKLVNINCQNNYYLMYNKESNDNYNKKNTNELENANPNETLLFNGIEKQQKDTSLNSHDSLLLKNVSYNDMYSSSLKDIRDEHFDYLKRNEESYKNLNFIVDAHEEVDIDDSVIYHKKINESVNSQSEESFTYNVRTCKEGERGGADEEYIEDEVEQTEDELININKDSKHEIDEELTEEVIEEEENCCSEWNENYNNEMKVVKKKVKKVKEKKFVKKNIAHKINGNDVQEDDFSKNKNDLYSLHYEDIYKGLLNMKNGGNRDELIKKNLLSALVSCMSLNKSENVQKFYNEQKVQKQNITHHPCVKRGALNTVTNDVLCDIGDEVNRDQVHSQVHNAMRSEECDHGLKNFAHFDNLKKKRKYHFKDLLNLLNNDETTKELRKDKLKELLENNANLQDIIIKLHEHNLLNHARYDAYDNNSNYDVNMKEEDVKNNSVKECKNKKAKKYTNMPGNKKELNEVLHYDEEYDNEKRHSNDNHDNLINVINYNDNSNDVKYVDELNSAANRMNKEEFHINNDHYKKIKLSVNYNEWNSNNEQRKIVMNRNEAGKAVDGNRRRANENIQGRASVYNSSSGNSYDICSMSNSHSHEVMNEKTQNDENDFNKYSAIVDELRYRKSRTDSDSIDFVGNDDEIKSMHVRNYYDNHEMLSNIKKYDSDDMCNKKYRDISNNEKQHKMYMSDIMKGSNVNSSNDNYFKLHSNLPSNLLSTSTSSSYSNDNLKISSNNCSVNDWSSNTYTNKYPMEENLPSNLNVNSQTNSHINKNGNNSYDKKRRRCDKSNVADLYNTSTPHEANINGSNIKVIDNDLSNEHYINQRNKQHFINLLNKMEVDNKATPKAALNNEYIINESMRNGSMDIYQKKQKVEEKENHEKEEDTLIETQDELQQQLAHQFNVSMNSSLNLTYHMTSDNFDENNKDLLWENILRQVSKGYEDKMKENSNNYGNRNVQFEKKMLFKSKSYNDNNTFLSLFLKRNISSFSDYKGPDVSHLHKNTLHNKNCGNEGKEFLLNRTNSLNINLNRVKGEQLDYHNEVNISSDVKGGKGRSSNDYGSNSNYNNISSNSNSNVNMNSNNNYSYSNYQGVSRFQGREQIVNSLCTESLKLSEDACDTHKEAPNNNLSYNESVVKHEDGKRDNEKEETANESMNNLTSDLTNGMENELTNELTNEVSNDMSNGTSNPVGSVIKNEIDITICTLANCPTHNPQSYIKNVSKKGDGQDGGMVKEENDELKRIPGVYYDKNSQRWFGEHKINGIKCAQSFAVKKHGCEEAKRLAIEWKKARIRGEVWDRFINKKKKSNSNNNCVSKASKSSRPSVEELRLKYLSMSKNMPKVRGVWFNSTPQRMGWVGQAYKKCKRIERIFSVNKYGFEGARKLAIAFRNSQKPSNEDSDEDSWSKDDKVNIKNSEENISNYEYKNTYMNSINGTKNENNNTIDNDTSNDIEGADARINLCRDALLFILHDLETILELNIPMLNNNINMYKICIKHHLNYLTLIKSEEQIIPYLNVFGDYIQRCILPTDLPYAELYVLIDSLIHNDILPSFDHKENFAEYAVVEDPGIITPSMLL</sequence>
<dbReference type="GO" id="GO:0005634">
    <property type="term" value="C:nucleus"/>
    <property type="evidence" value="ECO:0007669"/>
    <property type="project" value="UniProtKB-SubCell"/>
</dbReference>
<reference evidence="11 13" key="3">
    <citation type="submission" date="2016-06" db="EMBL/GenBank/DDBJ databases">
        <authorList>
            <consortium name="Pathogen Informatics"/>
        </authorList>
    </citation>
    <scope>NUCLEOTIDE SEQUENCE [LARGE SCALE GENOMIC DNA]</scope>
</reference>
<dbReference type="Gene3D" id="1.20.5.2050">
    <property type="match status" value="2"/>
</dbReference>
<evidence type="ECO:0000259" key="9">
    <source>
        <dbReference type="Pfam" id="PF14733"/>
    </source>
</evidence>
<evidence type="ECO:0000259" key="8">
    <source>
        <dbReference type="Pfam" id="PF00847"/>
    </source>
</evidence>
<feature type="region of interest" description="Disordered" evidence="7">
    <location>
        <begin position="2152"/>
        <end position="2171"/>
    </location>
</feature>
<evidence type="ECO:0000256" key="1">
    <source>
        <dbReference type="ARBA" id="ARBA00004123"/>
    </source>
</evidence>
<evidence type="ECO:0000313" key="12">
    <source>
        <dbReference type="Proteomes" id="UP000078597"/>
    </source>
</evidence>
<feature type="region of interest" description="Disordered" evidence="7">
    <location>
        <begin position="650"/>
        <end position="672"/>
    </location>
</feature>
<keyword evidence="6" id="KW-0175">Coiled coil</keyword>
<feature type="compositionally biased region" description="Basic and acidic residues" evidence="7">
    <location>
        <begin position="1"/>
        <end position="15"/>
    </location>
</feature>
<feature type="coiled-coil region" evidence="6">
    <location>
        <begin position="1152"/>
        <end position="1179"/>
    </location>
</feature>
<dbReference type="EMBL" id="FLQW01001735">
    <property type="protein sequence ID" value="SBS91253.1"/>
    <property type="molecule type" value="Genomic_DNA"/>
</dbReference>
<evidence type="ECO:0000256" key="2">
    <source>
        <dbReference type="ARBA" id="ARBA00023015"/>
    </source>
</evidence>
<reference evidence="10" key="2">
    <citation type="submission" date="2016-05" db="EMBL/GenBank/DDBJ databases">
        <authorList>
            <person name="Lavstsen T."/>
            <person name="Jespersen J.S."/>
        </authorList>
    </citation>
    <scope>NUCLEOTIDE SEQUENCE [LARGE SCALE GENOMIC DNA]</scope>
</reference>
<feature type="coiled-coil region" evidence="6">
    <location>
        <begin position="1628"/>
        <end position="1660"/>
    </location>
</feature>
<dbReference type="GO" id="GO:0003700">
    <property type="term" value="F:DNA-binding transcription factor activity"/>
    <property type="evidence" value="ECO:0007669"/>
    <property type="project" value="InterPro"/>
</dbReference>
<dbReference type="GO" id="GO:0003677">
    <property type="term" value="F:DNA binding"/>
    <property type="evidence" value="ECO:0007669"/>
    <property type="project" value="UniProtKB-KW"/>
</dbReference>
<accession>A0A1A8WJ24</accession>
<feature type="region of interest" description="Disordered" evidence="7">
    <location>
        <begin position="1"/>
        <end position="37"/>
    </location>
</feature>
<dbReference type="Proteomes" id="UP000219813">
    <property type="component" value="Chromosome 14"/>
</dbReference>
<keyword evidence="4" id="KW-0804">Transcription</keyword>
<feature type="region of interest" description="Disordered" evidence="7">
    <location>
        <begin position="1898"/>
        <end position="1926"/>
    </location>
</feature>
<protein>
    <submittedName>
        <fullName evidence="10">Transcription factor with AP2 domain(S), putative</fullName>
    </submittedName>
</protein>
<feature type="domain" description="AP2-coincident C-terminal" evidence="9">
    <location>
        <begin position="2216"/>
        <end position="2303"/>
    </location>
</feature>
<evidence type="ECO:0000256" key="4">
    <source>
        <dbReference type="ARBA" id="ARBA00023163"/>
    </source>
</evidence>
<feature type="compositionally biased region" description="Polar residues" evidence="7">
    <location>
        <begin position="1914"/>
        <end position="1923"/>
    </location>
</feature>
<feature type="domain" description="AP2/ERF" evidence="8">
    <location>
        <begin position="2003"/>
        <end position="2051"/>
    </location>
</feature>
<feature type="region of interest" description="Disordered" evidence="7">
    <location>
        <begin position="154"/>
        <end position="230"/>
    </location>
</feature>
<feature type="compositionally biased region" description="Low complexity" evidence="7">
    <location>
        <begin position="658"/>
        <end position="672"/>
    </location>
</feature>
<keyword evidence="3" id="KW-0238">DNA-binding</keyword>
<feature type="region of interest" description="Disordered" evidence="7">
    <location>
        <begin position="444"/>
        <end position="518"/>
    </location>
</feature>
<dbReference type="EMBL" id="LT594635">
    <property type="protein sequence ID" value="SCP03674.1"/>
    <property type="molecule type" value="Genomic_DNA"/>
</dbReference>
<feature type="compositionally biased region" description="Low complexity" evidence="7">
    <location>
        <begin position="157"/>
        <end position="216"/>
    </location>
</feature>
<dbReference type="InterPro" id="IPR001471">
    <property type="entry name" value="AP2/ERF_dom"/>
</dbReference>
<feature type="region of interest" description="Disordered" evidence="7">
    <location>
        <begin position="726"/>
        <end position="748"/>
    </location>
</feature>
<keyword evidence="2" id="KW-0805">Transcription regulation</keyword>
<organism evidence="10 12">
    <name type="scientific">Plasmodium malariae</name>
    <dbReference type="NCBI Taxonomy" id="5858"/>
    <lineage>
        <taxon>Eukaryota</taxon>
        <taxon>Sar</taxon>
        <taxon>Alveolata</taxon>
        <taxon>Apicomplexa</taxon>
        <taxon>Aconoidasida</taxon>
        <taxon>Haemosporida</taxon>
        <taxon>Plasmodiidae</taxon>
        <taxon>Plasmodium</taxon>
        <taxon>Plasmodium (Plasmodium)</taxon>
    </lineage>
</organism>
<comment type="subcellular location">
    <subcellularLocation>
        <location evidence="1">Nucleus</location>
    </subcellularLocation>
</comment>
<evidence type="ECO:0000313" key="10">
    <source>
        <dbReference type="EMBL" id="SBS91253.1"/>
    </source>
</evidence>
<evidence type="ECO:0000256" key="7">
    <source>
        <dbReference type="SAM" id="MobiDB-lite"/>
    </source>
</evidence>
<feature type="compositionally biased region" description="Low complexity" evidence="7">
    <location>
        <begin position="1819"/>
        <end position="1845"/>
    </location>
</feature>
<keyword evidence="13" id="KW-1185">Reference proteome</keyword>
<reference evidence="12" key="1">
    <citation type="submission" date="2016-05" db="EMBL/GenBank/DDBJ databases">
        <authorList>
            <person name="Naeem Raeece"/>
        </authorList>
    </citation>
    <scope>NUCLEOTIDE SEQUENCE [LARGE SCALE GENOMIC DNA]</scope>
</reference>
<evidence type="ECO:0000256" key="3">
    <source>
        <dbReference type="ARBA" id="ARBA00023125"/>
    </source>
</evidence>
<evidence type="ECO:0000313" key="11">
    <source>
        <dbReference type="EMBL" id="SCP03674.1"/>
    </source>
</evidence>
<dbReference type="Proteomes" id="UP000078597">
    <property type="component" value="Unassembled WGS sequence"/>
</dbReference>
<dbReference type="Pfam" id="PF14733">
    <property type="entry name" value="ACDC"/>
    <property type="match status" value="1"/>
</dbReference>
<name>A0A1A8WJ24_PLAMA</name>
<evidence type="ECO:0000256" key="6">
    <source>
        <dbReference type="SAM" id="Coils"/>
    </source>
</evidence>
<dbReference type="Pfam" id="PF00847">
    <property type="entry name" value="AP2"/>
    <property type="match status" value="2"/>
</dbReference>
<keyword evidence="5" id="KW-0539">Nucleus</keyword>
<feature type="compositionally biased region" description="Polar residues" evidence="7">
    <location>
        <begin position="491"/>
        <end position="504"/>
    </location>
</feature>
<gene>
    <name evidence="10" type="ORF">PMALA_032300</name>
    <name evidence="11" type="ORF">PMUG01_14073400</name>
</gene>
<evidence type="ECO:0000256" key="5">
    <source>
        <dbReference type="ARBA" id="ARBA00023242"/>
    </source>
</evidence>
<dbReference type="OrthoDB" id="371759at2759"/>
<evidence type="ECO:0000313" key="13">
    <source>
        <dbReference type="Proteomes" id="UP000219813"/>
    </source>
</evidence>
<feature type="compositionally biased region" description="Polar residues" evidence="7">
    <location>
        <begin position="24"/>
        <end position="34"/>
    </location>
</feature>
<feature type="compositionally biased region" description="Basic and acidic residues" evidence="7">
    <location>
        <begin position="1898"/>
        <end position="1912"/>
    </location>
</feature>
<proteinExistence type="predicted"/>